<evidence type="ECO:0000313" key="3">
    <source>
        <dbReference type="EMBL" id="ORV44321.1"/>
    </source>
</evidence>
<reference evidence="3 4" key="1">
    <citation type="submission" date="2016-01" db="EMBL/GenBank/DDBJ databases">
        <title>The new phylogeny of the genus Mycobacterium.</title>
        <authorList>
            <person name="Tarcisio F."/>
            <person name="Conor M."/>
            <person name="Antonella G."/>
            <person name="Elisabetta G."/>
            <person name="Giulia F.S."/>
            <person name="Sara T."/>
            <person name="Anna F."/>
            <person name="Clotilde B."/>
            <person name="Roberto B."/>
            <person name="Veronica D.S."/>
            <person name="Fabio R."/>
            <person name="Monica P."/>
            <person name="Olivier J."/>
            <person name="Enrico T."/>
            <person name="Nicola S."/>
        </authorList>
    </citation>
    <scope>NUCLEOTIDE SEQUENCE [LARGE SCALE GENOMIC DNA]</scope>
    <source>
        <strain evidence="3 4">DSM 44339</strain>
    </source>
</reference>
<evidence type="ECO:0000256" key="1">
    <source>
        <dbReference type="SAM" id="Phobius"/>
    </source>
</evidence>
<evidence type="ECO:0000313" key="4">
    <source>
        <dbReference type="Proteomes" id="UP000193564"/>
    </source>
</evidence>
<keyword evidence="4" id="KW-1185">Reference proteome</keyword>
<dbReference type="Proteomes" id="UP000193564">
    <property type="component" value="Unassembled WGS sequence"/>
</dbReference>
<keyword evidence="1" id="KW-0472">Membrane</keyword>
<reference evidence="2 5" key="2">
    <citation type="journal article" date="2019" name="Emerg. Microbes Infect.">
        <title>Comprehensive subspecies identification of 175 nontuberculous mycobacteria species based on 7547 genomic profiles.</title>
        <authorList>
            <person name="Matsumoto Y."/>
            <person name="Kinjo T."/>
            <person name="Motooka D."/>
            <person name="Nabeya D."/>
            <person name="Jung N."/>
            <person name="Uechi K."/>
            <person name="Horii T."/>
            <person name="Iida T."/>
            <person name="Fujita J."/>
            <person name="Nakamura S."/>
        </authorList>
    </citation>
    <scope>NUCLEOTIDE SEQUENCE [LARGE SCALE GENOMIC DNA]</scope>
    <source>
        <strain evidence="2 5">JCM 12405</strain>
    </source>
</reference>
<evidence type="ECO:0000313" key="2">
    <source>
        <dbReference type="EMBL" id="BBZ09220.1"/>
    </source>
</evidence>
<accession>A0A1X1TIB9</accession>
<keyword evidence="1" id="KW-0812">Transmembrane</keyword>
<dbReference type="EMBL" id="LQOS01000013">
    <property type="protein sequence ID" value="ORV44321.1"/>
    <property type="molecule type" value="Genomic_DNA"/>
</dbReference>
<dbReference type="KEGG" id="mdr:MDOR_33890"/>
<protein>
    <submittedName>
        <fullName evidence="3">Uncharacterized protein</fullName>
    </submittedName>
</protein>
<keyword evidence="1" id="KW-1133">Transmembrane helix</keyword>
<name>A0A1X1TIB9_9MYCO</name>
<sequence length="88" mass="9511">MPSDQATTHAEAVRRVRQAQTLALDIPVLGRVRIPRPEQLAFYAVLGAMAAVEIIEWPVALALATGHALLQNEQSRVAQEVGEALEDA</sequence>
<dbReference type="STRING" id="126673.AWC01_03310"/>
<gene>
    <name evidence="3" type="ORF">AWC01_03310</name>
    <name evidence="2" type="ORF">MDOR_33890</name>
</gene>
<evidence type="ECO:0000313" key="5">
    <source>
        <dbReference type="Proteomes" id="UP000467201"/>
    </source>
</evidence>
<dbReference type="AlphaFoldDB" id="A0A1X1TIB9"/>
<reference evidence="2" key="3">
    <citation type="submission" date="2020-02" db="EMBL/GenBank/DDBJ databases">
        <authorList>
            <person name="Matsumoto Y."/>
            <person name="Motooka D."/>
            <person name="Nakamura S."/>
        </authorList>
    </citation>
    <scope>NUCLEOTIDE SEQUENCE</scope>
    <source>
        <strain evidence="2">JCM 12405</strain>
    </source>
</reference>
<dbReference type="OrthoDB" id="3831210at2"/>
<dbReference type="Proteomes" id="UP000467201">
    <property type="component" value="Chromosome"/>
</dbReference>
<dbReference type="EMBL" id="AP022605">
    <property type="protein sequence ID" value="BBZ09220.1"/>
    <property type="molecule type" value="Genomic_DNA"/>
</dbReference>
<feature type="transmembrane region" description="Helical" evidence="1">
    <location>
        <begin position="40"/>
        <end position="64"/>
    </location>
</feature>
<dbReference type="RefSeq" id="WP_085188216.1">
    <property type="nucleotide sequence ID" value="NZ_AP022605.1"/>
</dbReference>
<organism evidence="3 4">
    <name type="scientific">Mycolicibacterium doricum</name>
    <dbReference type="NCBI Taxonomy" id="126673"/>
    <lineage>
        <taxon>Bacteria</taxon>
        <taxon>Bacillati</taxon>
        <taxon>Actinomycetota</taxon>
        <taxon>Actinomycetes</taxon>
        <taxon>Mycobacteriales</taxon>
        <taxon>Mycobacteriaceae</taxon>
        <taxon>Mycolicibacterium</taxon>
    </lineage>
</organism>
<proteinExistence type="predicted"/>